<dbReference type="AlphaFoldDB" id="A0AA38VWL3"/>
<keyword evidence="2" id="KW-1185">Reference proteome</keyword>
<comment type="caution">
    <text evidence="1">The sequence shown here is derived from an EMBL/GenBank/DDBJ whole genome shotgun (WGS) entry which is preliminary data.</text>
</comment>
<evidence type="ECO:0000313" key="1">
    <source>
        <dbReference type="EMBL" id="KAJ9537602.1"/>
    </source>
</evidence>
<accession>A0AA38VWL3</accession>
<evidence type="ECO:0000313" key="2">
    <source>
        <dbReference type="Proteomes" id="UP001172457"/>
    </source>
</evidence>
<proteinExistence type="predicted"/>
<gene>
    <name evidence="1" type="ORF">OSB04_030335</name>
</gene>
<sequence length="89" mass="10363">MVLACALLHNFIRMYMNLNPEDNIILTLEDMSIGDTLESNDDVESIDVVESSNEWNDIAQEMFESRMSSRLRMLSWRIDVTGPLQNRMH</sequence>
<dbReference type="EMBL" id="JARYMX010000008">
    <property type="protein sequence ID" value="KAJ9537602.1"/>
    <property type="molecule type" value="Genomic_DNA"/>
</dbReference>
<protein>
    <recommendedName>
        <fullName evidence="3">DDE Tnp4 domain-containing protein</fullName>
    </recommendedName>
</protein>
<name>A0AA38VWL3_9ASTR</name>
<reference evidence="1" key="1">
    <citation type="submission" date="2023-03" db="EMBL/GenBank/DDBJ databases">
        <title>Chromosome-scale reference genome and RAD-based genetic map of yellow starthistle (Centaurea solstitialis) reveal putative structural variation and QTLs associated with invader traits.</title>
        <authorList>
            <person name="Reatini B."/>
            <person name="Cang F.A."/>
            <person name="Jiang Q."/>
            <person name="Mckibben M.T.W."/>
            <person name="Barker M.S."/>
            <person name="Rieseberg L.H."/>
            <person name="Dlugosch K.M."/>
        </authorList>
    </citation>
    <scope>NUCLEOTIDE SEQUENCE</scope>
    <source>
        <strain evidence="1">CAN-66</strain>
        <tissue evidence="1">Leaf</tissue>
    </source>
</reference>
<evidence type="ECO:0008006" key="3">
    <source>
        <dbReference type="Google" id="ProtNLM"/>
    </source>
</evidence>
<dbReference type="Proteomes" id="UP001172457">
    <property type="component" value="Chromosome 8"/>
</dbReference>
<organism evidence="1 2">
    <name type="scientific">Centaurea solstitialis</name>
    <name type="common">yellow star-thistle</name>
    <dbReference type="NCBI Taxonomy" id="347529"/>
    <lineage>
        <taxon>Eukaryota</taxon>
        <taxon>Viridiplantae</taxon>
        <taxon>Streptophyta</taxon>
        <taxon>Embryophyta</taxon>
        <taxon>Tracheophyta</taxon>
        <taxon>Spermatophyta</taxon>
        <taxon>Magnoliopsida</taxon>
        <taxon>eudicotyledons</taxon>
        <taxon>Gunneridae</taxon>
        <taxon>Pentapetalae</taxon>
        <taxon>asterids</taxon>
        <taxon>campanulids</taxon>
        <taxon>Asterales</taxon>
        <taxon>Asteraceae</taxon>
        <taxon>Carduoideae</taxon>
        <taxon>Cardueae</taxon>
        <taxon>Centaureinae</taxon>
        <taxon>Centaurea</taxon>
    </lineage>
</organism>